<accession>A0ABD2PWE1</accession>
<keyword evidence="3" id="KW-1185">Reference proteome</keyword>
<dbReference type="AlphaFoldDB" id="A0ABD2PWE1"/>
<proteinExistence type="predicted"/>
<feature type="coiled-coil region" evidence="1">
    <location>
        <begin position="6"/>
        <end position="65"/>
    </location>
</feature>
<reference evidence="2 3" key="1">
    <citation type="submission" date="2024-11" db="EMBL/GenBank/DDBJ databases">
        <title>Adaptive evolution of stress response genes in parasites aligns with host niche diversity.</title>
        <authorList>
            <person name="Hahn C."/>
            <person name="Resl P."/>
        </authorList>
    </citation>
    <scope>NUCLEOTIDE SEQUENCE [LARGE SCALE GENOMIC DNA]</scope>
    <source>
        <strain evidence="2">EGGRZ-B1_66</strain>
        <tissue evidence="2">Body</tissue>
    </source>
</reference>
<protein>
    <submittedName>
        <fullName evidence="2">Uncharacterized protein</fullName>
    </submittedName>
</protein>
<gene>
    <name evidence="2" type="ORF">Ciccas_009646</name>
</gene>
<comment type="caution">
    <text evidence="2">The sequence shown here is derived from an EMBL/GenBank/DDBJ whole genome shotgun (WGS) entry which is preliminary data.</text>
</comment>
<dbReference type="EMBL" id="JBJKFK010002025">
    <property type="protein sequence ID" value="KAL3311768.1"/>
    <property type="molecule type" value="Genomic_DNA"/>
</dbReference>
<name>A0ABD2PWE1_9PLAT</name>
<keyword evidence="1" id="KW-0175">Coiled coil</keyword>
<organism evidence="2 3">
    <name type="scientific">Cichlidogyrus casuarinus</name>
    <dbReference type="NCBI Taxonomy" id="1844966"/>
    <lineage>
        <taxon>Eukaryota</taxon>
        <taxon>Metazoa</taxon>
        <taxon>Spiralia</taxon>
        <taxon>Lophotrochozoa</taxon>
        <taxon>Platyhelminthes</taxon>
        <taxon>Monogenea</taxon>
        <taxon>Monopisthocotylea</taxon>
        <taxon>Dactylogyridea</taxon>
        <taxon>Ancyrocephalidae</taxon>
        <taxon>Cichlidogyrus</taxon>
    </lineage>
</organism>
<dbReference type="Proteomes" id="UP001626550">
    <property type="component" value="Unassembled WGS sequence"/>
</dbReference>
<evidence type="ECO:0000313" key="3">
    <source>
        <dbReference type="Proteomes" id="UP001626550"/>
    </source>
</evidence>
<evidence type="ECO:0000256" key="1">
    <source>
        <dbReference type="SAM" id="Coils"/>
    </source>
</evidence>
<sequence length="180" mass="20822">MSCKDIANLTEDKRELERKLSILEKSHSQHQSRWKEQLRKLQSQLEEKESRVSQLTKSLVDQRKLLDAQNIYSMRFRSVPHTNASVDQHSIGTMTINTEELVNEPEEVACELKTSDAKEEEIEVNENIFNNNIGDVNALDRIWIQMPVATAKTDSVEQKLSKDQYVPINPFACLSMEEFE</sequence>
<evidence type="ECO:0000313" key="2">
    <source>
        <dbReference type="EMBL" id="KAL3311768.1"/>
    </source>
</evidence>